<evidence type="ECO:0000256" key="2">
    <source>
        <dbReference type="SAM" id="SignalP"/>
    </source>
</evidence>
<evidence type="ECO:0000256" key="1">
    <source>
        <dbReference type="SAM" id="Phobius"/>
    </source>
</evidence>
<organism evidence="4 5">
    <name type="scientific">Aquabacterium soli</name>
    <dbReference type="NCBI Taxonomy" id="2493092"/>
    <lineage>
        <taxon>Bacteria</taxon>
        <taxon>Pseudomonadati</taxon>
        <taxon>Pseudomonadota</taxon>
        <taxon>Betaproteobacteria</taxon>
        <taxon>Burkholderiales</taxon>
        <taxon>Aquabacterium</taxon>
    </lineage>
</organism>
<evidence type="ECO:0000313" key="5">
    <source>
        <dbReference type="Proteomes" id="UP000269265"/>
    </source>
</evidence>
<comment type="caution">
    <text evidence="4">The sequence shown here is derived from an EMBL/GenBank/DDBJ whole genome shotgun (WGS) entry which is preliminary data.</text>
</comment>
<sequence length="188" mass="19418">MQDRARQVRQTKGVSMKMQVKLLAAAAVLAVSSTSSFAVVAPDGDLGALTKYPVQFGGSRSGAERVPQPGDRLFSHDYTFTLGGTASVIGSVSNFFGETSFSSVTVTSSGGASWTKSLTDINDLSFDFANLAAGSYTLTVDGVFPLGFHAYSGSVYAAAPVPEPASMALALAGLGIVAAVARRRRPQA</sequence>
<feature type="signal peptide" evidence="2">
    <location>
        <begin position="1"/>
        <end position="38"/>
    </location>
</feature>
<feature type="chain" id="PRO_5018661059" evidence="2">
    <location>
        <begin position="39"/>
        <end position="188"/>
    </location>
</feature>
<evidence type="ECO:0000259" key="3">
    <source>
        <dbReference type="Pfam" id="PF07589"/>
    </source>
</evidence>
<feature type="transmembrane region" description="Helical" evidence="1">
    <location>
        <begin position="164"/>
        <end position="181"/>
    </location>
</feature>
<dbReference type="NCBIfam" id="TIGR02595">
    <property type="entry name" value="PEP_CTERM"/>
    <property type="match status" value="1"/>
</dbReference>
<protein>
    <submittedName>
        <fullName evidence="4">PEP-CTERM sorting domain-containing protein</fullName>
    </submittedName>
</protein>
<keyword evidence="1" id="KW-0472">Membrane</keyword>
<reference evidence="4 5" key="1">
    <citation type="submission" date="2018-12" db="EMBL/GenBank/DDBJ databases">
        <title>The whole draft genome of Aquabacterium sp. SJQ9.</title>
        <authorList>
            <person name="Sun L."/>
            <person name="Gao X."/>
            <person name="Chen W."/>
            <person name="Huang K."/>
        </authorList>
    </citation>
    <scope>NUCLEOTIDE SEQUENCE [LARGE SCALE GENOMIC DNA]</scope>
    <source>
        <strain evidence="4 5">SJQ9</strain>
    </source>
</reference>
<feature type="domain" description="Ice-binding protein C-terminal" evidence="3">
    <location>
        <begin position="160"/>
        <end position="185"/>
    </location>
</feature>
<name>A0A3R8S545_9BURK</name>
<dbReference type="AlphaFoldDB" id="A0A3R8S545"/>
<accession>A0A3R8S545</accession>
<dbReference type="InterPro" id="IPR013424">
    <property type="entry name" value="Ice-binding_C"/>
</dbReference>
<keyword evidence="1" id="KW-1133">Transmembrane helix</keyword>
<proteinExistence type="predicted"/>
<dbReference type="Proteomes" id="UP000269265">
    <property type="component" value="Unassembled WGS sequence"/>
</dbReference>
<gene>
    <name evidence="4" type="ORF">EIP75_01185</name>
</gene>
<dbReference type="EMBL" id="RSED01000001">
    <property type="protein sequence ID" value="RRS06231.1"/>
    <property type="molecule type" value="Genomic_DNA"/>
</dbReference>
<keyword evidence="1" id="KW-0812">Transmembrane</keyword>
<dbReference type="Pfam" id="PF07589">
    <property type="entry name" value="PEP-CTERM"/>
    <property type="match status" value="1"/>
</dbReference>
<keyword evidence="5" id="KW-1185">Reference proteome</keyword>
<keyword evidence="2" id="KW-0732">Signal</keyword>
<evidence type="ECO:0000313" key="4">
    <source>
        <dbReference type="EMBL" id="RRS06231.1"/>
    </source>
</evidence>
<dbReference type="NCBIfam" id="NF038126">
    <property type="entry name" value="PEP_CTERM_FxDxF"/>
    <property type="match status" value="1"/>
</dbReference>